<proteinExistence type="inferred from homology"/>
<evidence type="ECO:0000313" key="6">
    <source>
        <dbReference type="Proteomes" id="UP001596074"/>
    </source>
</evidence>
<name>A0ABW1A2Y5_9ACTN</name>
<dbReference type="Proteomes" id="UP001596074">
    <property type="component" value="Unassembled WGS sequence"/>
</dbReference>
<dbReference type="GO" id="GO:0016491">
    <property type="term" value="F:oxidoreductase activity"/>
    <property type="evidence" value="ECO:0007669"/>
    <property type="project" value="UniProtKB-KW"/>
</dbReference>
<gene>
    <name evidence="5" type="ORF">ACFPZN_26520</name>
</gene>
<dbReference type="EMBL" id="JBHSON010000040">
    <property type="protein sequence ID" value="MFC5749188.1"/>
    <property type="molecule type" value="Genomic_DNA"/>
</dbReference>
<dbReference type="PRINTS" id="PR00081">
    <property type="entry name" value="GDHRDH"/>
</dbReference>
<protein>
    <submittedName>
        <fullName evidence="5">SDR family NAD(P)-dependent oxidoreductase</fullName>
        <ecNumber evidence="5">1.-.-.-</ecNumber>
    </submittedName>
</protein>
<organism evidence="5 6">
    <name type="scientific">Actinomadura rugatobispora</name>
    <dbReference type="NCBI Taxonomy" id="1994"/>
    <lineage>
        <taxon>Bacteria</taxon>
        <taxon>Bacillati</taxon>
        <taxon>Actinomycetota</taxon>
        <taxon>Actinomycetes</taxon>
        <taxon>Streptosporangiales</taxon>
        <taxon>Thermomonosporaceae</taxon>
        <taxon>Actinomadura</taxon>
    </lineage>
</organism>
<comment type="similarity">
    <text evidence="1 3">Belongs to the short-chain dehydrogenases/reductases (SDR) family.</text>
</comment>
<evidence type="ECO:0000313" key="5">
    <source>
        <dbReference type="EMBL" id="MFC5749188.1"/>
    </source>
</evidence>
<evidence type="ECO:0000256" key="3">
    <source>
        <dbReference type="RuleBase" id="RU000363"/>
    </source>
</evidence>
<dbReference type="CDD" id="cd05233">
    <property type="entry name" value="SDR_c"/>
    <property type="match status" value="1"/>
</dbReference>
<dbReference type="Gene3D" id="3.40.50.720">
    <property type="entry name" value="NAD(P)-binding Rossmann-like Domain"/>
    <property type="match status" value="1"/>
</dbReference>
<dbReference type="RefSeq" id="WP_378284903.1">
    <property type="nucleotide sequence ID" value="NZ_JBHSON010000040.1"/>
</dbReference>
<dbReference type="PANTHER" id="PTHR44196:SF1">
    <property type="entry name" value="DEHYDROGENASE_REDUCTASE SDR FAMILY MEMBER 7B"/>
    <property type="match status" value="1"/>
</dbReference>
<sequence length="254" mass="26262">MTDIDPGHAAPDTRTRPRTAVVTGASRGLGLALARELARDGWNLVIDARGAPALEDAAEELRETAASSAASGTAVIAALAGDVADPAHRAALARTALEIGHGVDLLVNNASVLGTTPLPRLAAQPLADLERAFAVNTVAPLALVQALLPALRERGGAVLNITSDAAVEGYETWGGYGATKAALEQLSRVLAAEEPGLAVWWTDPGEMRTRMLREAGEDADAAPPPEEAAAALYRLVTDRLPSGRHQAADLAGER</sequence>
<accession>A0ABW1A2Y5</accession>
<dbReference type="InterPro" id="IPR036291">
    <property type="entry name" value="NAD(P)-bd_dom_sf"/>
</dbReference>
<dbReference type="PRINTS" id="PR00080">
    <property type="entry name" value="SDRFAMILY"/>
</dbReference>
<dbReference type="SUPFAM" id="SSF51735">
    <property type="entry name" value="NAD(P)-binding Rossmann-fold domains"/>
    <property type="match status" value="1"/>
</dbReference>
<evidence type="ECO:0000256" key="4">
    <source>
        <dbReference type="SAM" id="MobiDB-lite"/>
    </source>
</evidence>
<dbReference type="InterPro" id="IPR020904">
    <property type="entry name" value="Sc_DH/Rdtase_CS"/>
</dbReference>
<evidence type="ECO:0000256" key="2">
    <source>
        <dbReference type="ARBA" id="ARBA00023002"/>
    </source>
</evidence>
<dbReference type="EC" id="1.-.-.-" evidence="5"/>
<comment type="caution">
    <text evidence="5">The sequence shown here is derived from an EMBL/GenBank/DDBJ whole genome shotgun (WGS) entry which is preliminary data.</text>
</comment>
<dbReference type="InterPro" id="IPR002347">
    <property type="entry name" value="SDR_fam"/>
</dbReference>
<dbReference type="PROSITE" id="PS00061">
    <property type="entry name" value="ADH_SHORT"/>
    <property type="match status" value="1"/>
</dbReference>
<dbReference type="Pfam" id="PF00106">
    <property type="entry name" value="adh_short"/>
    <property type="match status" value="1"/>
</dbReference>
<reference evidence="6" key="1">
    <citation type="journal article" date="2019" name="Int. J. Syst. Evol. Microbiol.">
        <title>The Global Catalogue of Microorganisms (GCM) 10K type strain sequencing project: providing services to taxonomists for standard genome sequencing and annotation.</title>
        <authorList>
            <consortium name="The Broad Institute Genomics Platform"/>
            <consortium name="The Broad Institute Genome Sequencing Center for Infectious Disease"/>
            <person name="Wu L."/>
            <person name="Ma J."/>
        </authorList>
    </citation>
    <scope>NUCLEOTIDE SEQUENCE [LARGE SCALE GENOMIC DNA]</scope>
    <source>
        <strain evidence="6">KCTC 42087</strain>
    </source>
</reference>
<feature type="region of interest" description="Disordered" evidence="4">
    <location>
        <begin position="1"/>
        <end position="20"/>
    </location>
</feature>
<evidence type="ECO:0000256" key="1">
    <source>
        <dbReference type="ARBA" id="ARBA00006484"/>
    </source>
</evidence>
<dbReference type="PANTHER" id="PTHR44196">
    <property type="entry name" value="DEHYDROGENASE/REDUCTASE SDR FAMILY MEMBER 7B"/>
    <property type="match status" value="1"/>
</dbReference>
<keyword evidence="6" id="KW-1185">Reference proteome</keyword>
<keyword evidence="2 5" id="KW-0560">Oxidoreductase</keyword>